<name>A0A1V2IE11_9ACTN</name>
<feature type="region of interest" description="Disordered" evidence="3">
    <location>
        <begin position="723"/>
        <end position="745"/>
    </location>
</feature>
<organism evidence="5 6">
    <name type="scientific">Pseudofrankia asymbiotica</name>
    <dbReference type="NCBI Taxonomy" id="1834516"/>
    <lineage>
        <taxon>Bacteria</taxon>
        <taxon>Bacillati</taxon>
        <taxon>Actinomycetota</taxon>
        <taxon>Actinomycetes</taxon>
        <taxon>Frankiales</taxon>
        <taxon>Frankiaceae</taxon>
        <taxon>Pseudofrankia</taxon>
    </lineage>
</organism>
<evidence type="ECO:0000259" key="4">
    <source>
        <dbReference type="SMART" id="SM00382"/>
    </source>
</evidence>
<dbReference type="InterPro" id="IPR003959">
    <property type="entry name" value="ATPase_AAA_core"/>
</dbReference>
<dbReference type="GO" id="GO:0016887">
    <property type="term" value="F:ATP hydrolysis activity"/>
    <property type="evidence" value="ECO:0007669"/>
    <property type="project" value="InterPro"/>
</dbReference>
<keyword evidence="6" id="KW-1185">Reference proteome</keyword>
<dbReference type="SMART" id="SM00382">
    <property type="entry name" value="AAA"/>
    <property type="match status" value="1"/>
</dbReference>
<dbReference type="InterPro" id="IPR001270">
    <property type="entry name" value="ClpA/B"/>
</dbReference>
<comment type="caution">
    <text evidence="5">The sequence shown here is derived from an EMBL/GenBank/DDBJ whole genome shotgun (WGS) entry which is preliminary data.</text>
</comment>
<dbReference type="PRINTS" id="PR00300">
    <property type="entry name" value="CLPPROTEASEA"/>
</dbReference>
<dbReference type="STRING" id="1834516.BL253_09330"/>
<gene>
    <name evidence="5" type="ORF">BL253_09330</name>
</gene>
<dbReference type="GO" id="GO:0005524">
    <property type="term" value="F:ATP binding"/>
    <property type="evidence" value="ECO:0007669"/>
    <property type="project" value="UniProtKB-KW"/>
</dbReference>
<dbReference type="InterPro" id="IPR036628">
    <property type="entry name" value="Clp_N_dom_sf"/>
</dbReference>
<sequence length="745" mass="78989">MAIFGIPDDRFDANLLRRTDRFRAALAVQAELASARLTPAHLLIALARARPGLAASLFDGQSIAVDVFAAALGQVTGIRERRAAGAGPGAGRDQPAATAGRLETVASEATREVFAALRAWERVEQDAVDGAATLDVADATTVTDLTGGAGTVGTRRATAAAVAGDGRIDERRLLAELLPRLEPVAVDLLERYGRVDLGRWLRDLAIPAVEPADPFLPDGQLDLALFSPGARRVLAVLAAEAAGLGHPLADVALLLHALAATPGGLLEQGLHFLRQDVAAVRARLLALTGGGTGHPVARLPVAVQLLDDRLRDVLRAAALAAARRGSPSVAERDMLAALLDSPSGLTAAFLREIGVDADLLANYAEQYHREPHLGPRAGAAVVPTPTLAESVALLRRRLVGQGTVIERLATRLELVKRSMSHDFRFSDRPRATLLFCGPSGTGKTMTARLLSEVIYGSPDALVLFEMGQFTSPESVNTFIGAPMGLVGFGNGRLTNELRDNPQRVFLFDEVEKADPRVLDVLLRLLDEGRVADPAGPVRDARDAVIVLTSNLGVADVGTAGGLSDEVTRPVGGPSAGPGESVDELLDSILMTGDGGRAAADTAEANLRQRLSEFFRPEFLNRIDDILLFAPLGPTELRMLADRSLAQLAERMRDQLGVRLDWQPSAVEWIGTIAWRHRSREAARGVNRCVTSIVPGLLRALDQAAEQGRPARRLLLREDGGALVAAASDETDRPPDGPAPSAGRQP</sequence>
<proteinExistence type="predicted"/>
<dbReference type="InterPro" id="IPR003593">
    <property type="entry name" value="AAA+_ATPase"/>
</dbReference>
<evidence type="ECO:0000256" key="2">
    <source>
        <dbReference type="ARBA" id="ARBA00022840"/>
    </source>
</evidence>
<evidence type="ECO:0000313" key="5">
    <source>
        <dbReference type="EMBL" id="ONH31432.1"/>
    </source>
</evidence>
<protein>
    <recommendedName>
        <fullName evidence="4">AAA+ ATPase domain-containing protein</fullName>
    </recommendedName>
</protein>
<dbReference type="OrthoDB" id="4349945at2"/>
<dbReference type="PANTHER" id="PTHR11638:SF18">
    <property type="entry name" value="HEAT SHOCK PROTEIN 104"/>
    <property type="match status" value="1"/>
</dbReference>
<dbReference type="Pfam" id="PF07724">
    <property type="entry name" value="AAA_2"/>
    <property type="match status" value="1"/>
</dbReference>
<dbReference type="Gene3D" id="3.40.50.300">
    <property type="entry name" value="P-loop containing nucleotide triphosphate hydrolases"/>
    <property type="match status" value="1"/>
</dbReference>
<evidence type="ECO:0000256" key="1">
    <source>
        <dbReference type="ARBA" id="ARBA00022741"/>
    </source>
</evidence>
<dbReference type="PANTHER" id="PTHR11638">
    <property type="entry name" value="ATP-DEPENDENT CLP PROTEASE"/>
    <property type="match status" value="1"/>
</dbReference>
<evidence type="ECO:0000313" key="6">
    <source>
        <dbReference type="Proteomes" id="UP000188929"/>
    </source>
</evidence>
<keyword evidence="1" id="KW-0547">Nucleotide-binding</keyword>
<dbReference type="Gene3D" id="1.10.1780.10">
    <property type="entry name" value="Clp, N-terminal domain"/>
    <property type="match status" value="1"/>
</dbReference>
<dbReference type="InterPro" id="IPR050130">
    <property type="entry name" value="ClpA_ClpB"/>
</dbReference>
<dbReference type="Proteomes" id="UP000188929">
    <property type="component" value="Unassembled WGS sequence"/>
</dbReference>
<accession>A0A1V2IE11</accession>
<dbReference type="InterPro" id="IPR027417">
    <property type="entry name" value="P-loop_NTPase"/>
</dbReference>
<dbReference type="GO" id="GO:0005737">
    <property type="term" value="C:cytoplasm"/>
    <property type="evidence" value="ECO:0007669"/>
    <property type="project" value="TreeGrafter"/>
</dbReference>
<dbReference type="AlphaFoldDB" id="A0A1V2IE11"/>
<dbReference type="EMBL" id="MOMC01000016">
    <property type="protein sequence ID" value="ONH31432.1"/>
    <property type="molecule type" value="Genomic_DNA"/>
</dbReference>
<reference evidence="6" key="1">
    <citation type="submission" date="2016-10" db="EMBL/GenBank/DDBJ databases">
        <title>Frankia sp. NRRL B-16386 Genome sequencing.</title>
        <authorList>
            <person name="Ghodhbane-Gtari F."/>
            <person name="Swanson E."/>
            <person name="Gueddou A."/>
            <person name="Hezbri K."/>
            <person name="Ktari K."/>
            <person name="Nouioui I."/>
            <person name="Morris K."/>
            <person name="Simpson S."/>
            <person name="Abebe-Akele F."/>
            <person name="Thomas K."/>
            <person name="Gtari M."/>
            <person name="Tisa L.S."/>
        </authorList>
    </citation>
    <scope>NUCLEOTIDE SEQUENCE [LARGE SCALE GENOMIC DNA]</scope>
    <source>
        <strain evidence="6">NRRL B-16386</strain>
    </source>
</reference>
<dbReference type="GO" id="GO:0034605">
    <property type="term" value="P:cellular response to heat"/>
    <property type="evidence" value="ECO:0007669"/>
    <property type="project" value="TreeGrafter"/>
</dbReference>
<dbReference type="SUPFAM" id="SSF81923">
    <property type="entry name" value="Double Clp-N motif"/>
    <property type="match status" value="1"/>
</dbReference>
<feature type="domain" description="AAA+ ATPase" evidence="4">
    <location>
        <begin position="429"/>
        <end position="595"/>
    </location>
</feature>
<dbReference type="RefSeq" id="WP_076815554.1">
    <property type="nucleotide sequence ID" value="NZ_MOMC01000016.1"/>
</dbReference>
<dbReference type="SUPFAM" id="SSF52540">
    <property type="entry name" value="P-loop containing nucleoside triphosphate hydrolases"/>
    <property type="match status" value="1"/>
</dbReference>
<evidence type="ECO:0000256" key="3">
    <source>
        <dbReference type="SAM" id="MobiDB-lite"/>
    </source>
</evidence>
<keyword evidence="2" id="KW-0067">ATP-binding</keyword>